<keyword evidence="2" id="KW-1185">Reference proteome</keyword>
<sequence>MESVLRGGGRVLAETFQGEALRATQCRALSIFPVPTAVSSSKGAVLYEPCVVSSPLLRTEFCTGGTSVLKSSGDCSIVGAGEFYIPCKPQGLLGCGGGRNSSVKLGAGGSSSCHKC</sequence>
<dbReference type="AlphaFoldDB" id="A0A7J7FKA7"/>
<dbReference type="Proteomes" id="UP000551758">
    <property type="component" value="Unassembled WGS sequence"/>
</dbReference>
<reference evidence="1 2" key="1">
    <citation type="journal article" date="2020" name="Mol. Biol. Evol.">
        <title>Interspecific Gene Flow and the Evolution of Specialization in Black and White Rhinoceros.</title>
        <authorList>
            <person name="Moodley Y."/>
            <person name="Westbury M.V."/>
            <person name="Russo I.M."/>
            <person name="Gopalakrishnan S."/>
            <person name="Rakotoarivelo A."/>
            <person name="Olsen R.A."/>
            <person name="Prost S."/>
            <person name="Tunstall T."/>
            <person name="Ryder O.A."/>
            <person name="Dalen L."/>
            <person name="Bruford M.W."/>
        </authorList>
    </citation>
    <scope>NUCLEOTIDE SEQUENCE [LARGE SCALE GENOMIC DNA]</scope>
    <source>
        <strain evidence="1">SBR-YM</strain>
        <tissue evidence="1">Skin</tissue>
    </source>
</reference>
<organism evidence="1 2">
    <name type="scientific">Diceros bicornis minor</name>
    <name type="common">South-central black rhinoceros</name>
    <dbReference type="NCBI Taxonomy" id="77932"/>
    <lineage>
        <taxon>Eukaryota</taxon>
        <taxon>Metazoa</taxon>
        <taxon>Chordata</taxon>
        <taxon>Craniata</taxon>
        <taxon>Vertebrata</taxon>
        <taxon>Euteleostomi</taxon>
        <taxon>Mammalia</taxon>
        <taxon>Eutheria</taxon>
        <taxon>Laurasiatheria</taxon>
        <taxon>Perissodactyla</taxon>
        <taxon>Rhinocerotidae</taxon>
        <taxon>Diceros</taxon>
    </lineage>
</organism>
<gene>
    <name evidence="1" type="ORF">HPG69_015096</name>
</gene>
<comment type="caution">
    <text evidence="1">The sequence shown here is derived from an EMBL/GenBank/DDBJ whole genome shotgun (WGS) entry which is preliminary data.</text>
</comment>
<dbReference type="EMBL" id="JACDTQ010000370">
    <property type="protein sequence ID" value="KAF5928490.1"/>
    <property type="molecule type" value="Genomic_DNA"/>
</dbReference>
<evidence type="ECO:0000313" key="1">
    <source>
        <dbReference type="EMBL" id="KAF5928490.1"/>
    </source>
</evidence>
<accession>A0A7J7FKA7</accession>
<evidence type="ECO:0000313" key="2">
    <source>
        <dbReference type="Proteomes" id="UP000551758"/>
    </source>
</evidence>
<protein>
    <submittedName>
        <fullName evidence="1">Uncharacterized protein</fullName>
    </submittedName>
</protein>
<proteinExistence type="predicted"/>
<name>A0A7J7FKA7_DICBM</name>